<dbReference type="STRING" id="76021.BS329_17935"/>
<feature type="transmembrane region" description="Helical" evidence="1">
    <location>
        <begin position="76"/>
        <end position="93"/>
    </location>
</feature>
<dbReference type="AlphaFoldDB" id="A0A1R0KT11"/>
<organism evidence="2 3">
    <name type="scientific">Amycolatopsis coloradensis</name>
    <dbReference type="NCBI Taxonomy" id="76021"/>
    <lineage>
        <taxon>Bacteria</taxon>
        <taxon>Bacillati</taxon>
        <taxon>Actinomycetota</taxon>
        <taxon>Actinomycetes</taxon>
        <taxon>Pseudonocardiales</taxon>
        <taxon>Pseudonocardiaceae</taxon>
        <taxon>Amycolatopsis</taxon>
    </lineage>
</organism>
<comment type="caution">
    <text evidence="2">The sequence shown here is derived from an EMBL/GenBank/DDBJ whole genome shotgun (WGS) entry which is preliminary data.</text>
</comment>
<sequence>MTDNSSASLAARYQRGTIIATVCMVGLWHGGFDTAAVLLKWSDFRWTWVSPSMWALFTAMTVLCAVQLLRAGVVRRPWVIVALTLTISVVVALDANGRVFGFENWAFGAVGWLGVLASWGRSAVPLAVVLAGNGAASAAGMVLLADPDLQDVALLSMSLAGSAALQVALAYGVRTQRRIVESAVAAAAARAETERHRIAAEQAHAARVQRHEFLQGTAAAVLTGLADGTSDPADPIVQRQCAIEAARLRRLFLEADEVPDPLLHEVRACLEVAEVRGVPVRMSVSGEIPQVPGEYRRDLIEPLVEVLGTARTRARITIWGSGSEVQLSVVADAAEPPSALPEGRVRVEWHREGSLLWMQTSWTGK</sequence>
<accession>A0A1R0KT11</accession>
<feature type="transmembrane region" description="Helical" evidence="1">
    <location>
        <begin position="126"/>
        <end position="146"/>
    </location>
</feature>
<feature type="transmembrane region" description="Helical" evidence="1">
    <location>
        <begin position="152"/>
        <end position="173"/>
    </location>
</feature>
<proteinExistence type="predicted"/>
<evidence type="ECO:0000313" key="2">
    <source>
        <dbReference type="EMBL" id="OLZ51121.1"/>
    </source>
</evidence>
<dbReference type="EMBL" id="MQUQ01000009">
    <property type="protein sequence ID" value="OLZ51121.1"/>
    <property type="molecule type" value="Genomic_DNA"/>
</dbReference>
<reference evidence="2 3" key="1">
    <citation type="submission" date="2016-01" db="EMBL/GenBank/DDBJ databases">
        <title>Amycolatopsis coloradensis genome sequencing and assembly.</title>
        <authorList>
            <person name="Mayilraj S."/>
        </authorList>
    </citation>
    <scope>NUCLEOTIDE SEQUENCE [LARGE SCALE GENOMIC DNA]</scope>
    <source>
        <strain evidence="2 3">DSM 44225</strain>
    </source>
</reference>
<keyword evidence="1" id="KW-0472">Membrane</keyword>
<evidence type="ECO:0008006" key="4">
    <source>
        <dbReference type="Google" id="ProtNLM"/>
    </source>
</evidence>
<dbReference type="OrthoDB" id="5125370at2"/>
<keyword evidence="1" id="KW-0812">Transmembrane</keyword>
<gene>
    <name evidence="2" type="ORF">BS329_17935</name>
</gene>
<dbReference type="RefSeq" id="WP_076162213.1">
    <property type="nucleotide sequence ID" value="NZ_JBEZVB010000035.1"/>
</dbReference>
<evidence type="ECO:0000256" key="1">
    <source>
        <dbReference type="SAM" id="Phobius"/>
    </source>
</evidence>
<keyword evidence="1" id="KW-1133">Transmembrane helix</keyword>
<name>A0A1R0KT11_9PSEU</name>
<feature type="transmembrane region" description="Helical" evidence="1">
    <location>
        <begin position="18"/>
        <end position="39"/>
    </location>
</feature>
<protein>
    <recommendedName>
        <fullName evidence="4">Histidine kinase</fullName>
    </recommendedName>
</protein>
<evidence type="ECO:0000313" key="3">
    <source>
        <dbReference type="Proteomes" id="UP000187486"/>
    </source>
</evidence>
<dbReference type="Proteomes" id="UP000187486">
    <property type="component" value="Unassembled WGS sequence"/>
</dbReference>
<feature type="transmembrane region" description="Helical" evidence="1">
    <location>
        <begin position="51"/>
        <end position="69"/>
    </location>
</feature>
<keyword evidence="3" id="KW-1185">Reference proteome</keyword>